<dbReference type="InterPro" id="IPR031001">
    <property type="entry name" value="PR_assoc_PrdC"/>
</dbReference>
<evidence type="ECO:0000256" key="2">
    <source>
        <dbReference type="ARBA" id="ARBA00022485"/>
    </source>
</evidence>
<evidence type="ECO:0000313" key="11">
    <source>
        <dbReference type="Proteomes" id="UP000190285"/>
    </source>
</evidence>
<evidence type="ECO:0000256" key="6">
    <source>
        <dbReference type="ARBA" id="ARBA00023004"/>
    </source>
</evidence>
<evidence type="ECO:0000256" key="5">
    <source>
        <dbReference type="ARBA" id="ARBA00022982"/>
    </source>
</evidence>
<dbReference type="Gene3D" id="3.40.50.11540">
    <property type="entry name" value="NADH-ubiquinone oxidoreductase 51kDa subunit"/>
    <property type="match status" value="1"/>
</dbReference>
<keyword evidence="1" id="KW-0813">Transport</keyword>
<proteinExistence type="predicted"/>
<evidence type="ECO:0000256" key="7">
    <source>
        <dbReference type="ARBA" id="ARBA00023014"/>
    </source>
</evidence>
<keyword evidence="4" id="KW-0677">Repeat</keyword>
<dbReference type="GO" id="GO:0009055">
    <property type="term" value="F:electron transfer activity"/>
    <property type="evidence" value="ECO:0007669"/>
    <property type="project" value="InterPro"/>
</dbReference>
<protein>
    <submittedName>
        <fullName evidence="10">Proline reductase-associated electron transfer protein PrdC</fullName>
    </submittedName>
</protein>
<dbReference type="Proteomes" id="UP000190285">
    <property type="component" value="Unassembled WGS sequence"/>
</dbReference>
<evidence type="ECO:0000259" key="9">
    <source>
        <dbReference type="Pfam" id="PF13375"/>
    </source>
</evidence>
<dbReference type="NCBIfam" id="TIGR04481">
    <property type="entry name" value="PR_assoc_PrdC"/>
    <property type="match status" value="1"/>
</dbReference>
<dbReference type="PANTHER" id="PTHR43034">
    <property type="entry name" value="ION-TRANSLOCATING OXIDOREDUCTASE COMPLEX SUBUNIT C"/>
    <property type="match status" value="1"/>
</dbReference>
<evidence type="ECO:0000256" key="1">
    <source>
        <dbReference type="ARBA" id="ARBA00022448"/>
    </source>
</evidence>
<dbReference type="Pfam" id="PF01512">
    <property type="entry name" value="Complex1_51K"/>
    <property type="match status" value="1"/>
</dbReference>
<organism evidence="10 11">
    <name type="scientific">Maledivibacter halophilus</name>
    <dbReference type="NCBI Taxonomy" id="36842"/>
    <lineage>
        <taxon>Bacteria</taxon>
        <taxon>Bacillati</taxon>
        <taxon>Bacillota</taxon>
        <taxon>Clostridia</taxon>
        <taxon>Peptostreptococcales</taxon>
        <taxon>Caminicellaceae</taxon>
        <taxon>Maledivibacter</taxon>
    </lineage>
</organism>
<reference evidence="11" key="1">
    <citation type="submission" date="2017-02" db="EMBL/GenBank/DDBJ databases">
        <authorList>
            <person name="Varghese N."/>
            <person name="Submissions S."/>
        </authorList>
    </citation>
    <scope>NUCLEOTIDE SEQUENCE [LARGE SCALE GENOMIC DNA]</scope>
    <source>
        <strain evidence="11">M1</strain>
    </source>
</reference>
<gene>
    <name evidence="10" type="ORF">SAMN02194393_00280</name>
</gene>
<dbReference type="SUPFAM" id="SSF142019">
    <property type="entry name" value="Nqo1 FMN-binding domain-like"/>
    <property type="match status" value="1"/>
</dbReference>
<dbReference type="GO" id="GO:0016020">
    <property type="term" value="C:membrane"/>
    <property type="evidence" value="ECO:0007669"/>
    <property type="project" value="InterPro"/>
</dbReference>
<dbReference type="Pfam" id="PF13375">
    <property type="entry name" value="RnfC_N"/>
    <property type="match status" value="1"/>
</dbReference>
<keyword evidence="7" id="KW-0411">Iron-sulfur</keyword>
<name>A0A1T5IE24_9FIRM</name>
<dbReference type="STRING" id="36842.SAMN02194393_00280"/>
<feature type="domain" description="RnfC Barrel sandwich hybrid" evidence="9">
    <location>
        <begin position="3"/>
        <end position="60"/>
    </location>
</feature>
<keyword evidence="11" id="KW-1185">Reference proteome</keyword>
<feature type="domain" description="NADH-ubiquinone oxidoreductase 51kDa subunit FMN-binding" evidence="8">
    <location>
        <begin position="82"/>
        <end position="225"/>
    </location>
</feature>
<dbReference type="InterPro" id="IPR011538">
    <property type="entry name" value="Nuo51_FMN-bd"/>
</dbReference>
<sequence>MNITINLNQHIGKPSKPIVRIGEEVKKGQLIAAPEGLGANIHSSVFGKIIEISESKIILEANDDQTGEYVKIKNTKDYLETIKEAGIVGAGGAGFPSHIKFKADLNGGYVIANAAECEPTLKHNTFLLEENPHIVIRGLKLVMEITNASKGYIAIKPIHKKALISIAKACKDEENIKVKLLPNMYPAGDERVIVRELLGVVLEPGELPIEANAIISNVETLKNVALAIDERRPVITKDITVGGRLKNASNGKVFLNVPIGMPVSHYVKKCGGYIKPYGEIVIGGPFTGKHGEKWTPITKTTGGILVSMPFPKEKRKVGVIACECGAQENRLEEIANYMGCEIVASTKCKRMVEVNGRYRCDKPGTCPGQAEKVIYLKKQGAQVLITGTCED</sequence>
<dbReference type="EMBL" id="FUZT01000001">
    <property type="protein sequence ID" value="SKC37446.1"/>
    <property type="molecule type" value="Genomic_DNA"/>
</dbReference>
<evidence type="ECO:0000256" key="3">
    <source>
        <dbReference type="ARBA" id="ARBA00022723"/>
    </source>
</evidence>
<dbReference type="InterPro" id="IPR010208">
    <property type="entry name" value="Ion_transpt_RnfC/RsxC"/>
</dbReference>
<keyword evidence="2" id="KW-0004">4Fe-4S</keyword>
<evidence type="ECO:0000256" key="4">
    <source>
        <dbReference type="ARBA" id="ARBA00022737"/>
    </source>
</evidence>
<dbReference type="AlphaFoldDB" id="A0A1T5IE24"/>
<keyword evidence="3" id="KW-0479">Metal-binding</keyword>
<dbReference type="InterPro" id="IPR026902">
    <property type="entry name" value="RnfC_N"/>
</dbReference>
<evidence type="ECO:0000313" key="10">
    <source>
        <dbReference type="EMBL" id="SKC37446.1"/>
    </source>
</evidence>
<dbReference type="PANTHER" id="PTHR43034:SF2">
    <property type="entry name" value="ION-TRANSLOCATING OXIDOREDUCTASE COMPLEX SUBUNIT C"/>
    <property type="match status" value="1"/>
</dbReference>
<dbReference type="GO" id="GO:0046872">
    <property type="term" value="F:metal ion binding"/>
    <property type="evidence" value="ECO:0007669"/>
    <property type="project" value="UniProtKB-KW"/>
</dbReference>
<evidence type="ECO:0000259" key="8">
    <source>
        <dbReference type="Pfam" id="PF01512"/>
    </source>
</evidence>
<keyword evidence="5" id="KW-0249">Electron transport</keyword>
<accession>A0A1T5IE24</accession>
<dbReference type="OrthoDB" id="9767754at2"/>
<dbReference type="InterPro" id="IPR037225">
    <property type="entry name" value="Nuo51_FMN-bd_sf"/>
</dbReference>
<keyword evidence="6" id="KW-0408">Iron</keyword>
<dbReference type="GO" id="GO:0051539">
    <property type="term" value="F:4 iron, 4 sulfur cluster binding"/>
    <property type="evidence" value="ECO:0007669"/>
    <property type="project" value="UniProtKB-KW"/>
</dbReference>